<keyword evidence="2" id="KW-0472">Membrane</keyword>
<dbReference type="GO" id="GO:0005886">
    <property type="term" value="C:plasma membrane"/>
    <property type="evidence" value="ECO:0007669"/>
    <property type="project" value="TreeGrafter"/>
</dbReference>
<keyword evidence="1" id="KW-0677">Repeat</keyword>
<dbReference type="OrthoDB" id="8181622at2759"/>
<dbReference type="GO" id="GO:0000149">
    <property type="term" value="F:SNARE binding"/>
    <property type="evidence" value="ECO:0007669"/>
    <property type="project" value="TreeGrafter"/>
</dbReference>
<reference evidence="5" key="1">
    <citation type="submission" date="2020-01" db="EMBL/GenBank/DDBJ databases">
        <title>Draft genome sequence of the Termite Coptotermes fromosanus.</title>
        <authorList>
            <person name="Itakura S."/>
            <person name="Yosikawa Y."/>
            <person name="Umezawa K."/>
        </authorList>
    </citation>
    <scope>NUCLEOTIDE SEQUENCE [LARGE SCALE GENOMIC DNA]</scope>
</reference>
<comment type="caution">
    <text evidence="4">The sequence shown here is derived from an EMBL/GenBank/DDBJ whole genome shotgun (WGS) entry which is preliminary data.</text>
</comment>
<protein>
    <recommendedName>
        <fullName evidence="3">C2 domain-containing protein</fullName>
    </recommendedName>
</protein>
<feature type="domain" description="C2" evidence="3">
    <location>
        <begin position="214"/>
        <end position="334"/>
    </location>
</feature>
<dbReference type="GO" id="GO:0001786">
    <property type="term" value="F:phosphatidylserine binding"/>
    <property type="evidence" value="ECO:0007669"/>
    <property type="project" value="TreeGrafter"/>
</dbReference>
<evidence type="ECO:0000256" key="1">
    <source>
        <dbReference type="ARBA" id="ARBA00022737"/>
    </source>
</evidence>
<evidence type="ECO:0000313" key="5">
    <source>
        <dbReference type="Proteomes" id="UP000502823"/>
    </source>
</evidence>
<dbReference type="GO" id="GO:0006906">
    <property type="term" value="P:vesicle fusion"/>
    <property type="evidence" value="ECO:0007669"/>
    <property type="project" value="TreeGrafter"/>
</dbReference>
<dbReference type="Pfam" id="PF00168">
    <property type="entry name" value="C2"/>
    <property type="match status" value="2"/>
</dbReference>
<dbReference type="GO" id="GO:0005544">
    <property type="term" value="F:calcium-dependent phospholipid binding"/>
    <property type="evidence" value="ECO:0007669"/>
    <property type="project" value="TreeGrafter"/>
</dbReference>
<dbReference type="Proteomes" id="UP000502823">
    <property type="component" value="Unassembled WGS sequence"/>
</dbReference>
<dbReference type="GO" id="GO:0030424">
    <property type="term" value="C:axon"/>
    <property type="evidence" value="ECO:0007669"/>
    <property type="project" value="TreeGrafter"/>
</dbReference>
<keyword evidence="2" id="KW-0812">Transmembrane</keyword>
<dbReference type="GO" id="GO:0070382">
    <property type="term" value="C:exocytic vesicle"/>
    <property type="evidence" value="ECO:0007669"/>
    <property type="project" value="TreeGrafter"/>
</dbReference>
<accession>A0A6L2PID3</accession>
<dbReference type="SUPFAM" id="SSF49562">
    <property type="entry name" value="C2 domain (Calcium/lipid-binding domain, CaLB)"/>
    <property type="match status" value="2"/>
</dbReference>
<gene>
    <name evidence="4" type="ORF">Cfor_07611</name>
</gene>
<evidence type="ECO:0000256" key="2">
    <source>
        <dbReference type="SAM" id="Phobius"/>
    </source>
</evidence>
<dbReference type="InterPro" id="IPR000008">
    <property type="entry name" value="C2_dom"/>
</dbReference>
<feature type="transmembrane region" description="Helical" evidence="2">
    <location>
        <begin position="6"/>
        <end position="25"/>
    </location>
</feature>
<evidence type="ECO:0000259" key="3">
    <source>
        <dbReference type="PROSITE" id="PS50004"/>
    </source>
</evidence>
<dbReference type="Gene3D" id="2.60.40.150">
    <property type="entry name" value="C2 domain"/>
    <property type="match status" value="2"/>
</dbReference>
<sequence>MEVSDLLLTAIPITLGVTLILCCYFHKCSSSRKKSAAEAGIVTVSILESFPMVPNVRVLPYVAEKHNTTQQQQLLPEVATLQVEHPRGHISFTLKYNAQESKLKVLVQSARNLPMTDFFPGNCDPYVWVTLLPDRKHRFKTKVRKNTHQPHWCETFCFEDLPIEKLQTQVLQLHVFDYDRITRDDSIGEVLLPLWQVDMLEKQSFCEPLKPASEYGDLLMSLCYVPSDKLTVTVLKAWDLRSMDINLKSDPYVKLCLRSPEKRAEKRKTKIVKCTLSPVFNEAFSFNVANTNIEESSLEIVVMDFDNIGRDELIGRIMLAGRDGSGESETKHWLEMLANPSITVVQWHRLKAEARSRGKKAVH</sequence>
<keyword evidence="2" id="KW-1133">Transmembrane helix</keyword>
<keyword evidence="5" id="KW-1185">Reference proteome</keyword>
<dbReference type="GO" id="GO:0098793">
    <property type="term" value="C:presynapse"/>
    <property type="evidence" value="ECO:0007669"/>
    <property type="project" value="GOC"/>
</dbReference>
<dbReference type="InParanoid" id="A0A6L2PID3"/>
<dbReference type="GO" id="GO:0030276">
    <property type="term" value="F:clathrin binding"/>
    <property type="evidence" value="ECO:0007669"/>
    <property type="project" value="TreeGrafter"/>
</dbReference>
<dbReference type="GO" id="GO:0005509">
    <property type="term" value="F:calcium ion binding"/>
    <property type="evidence" value="ECO:0007669"/>
    <property type="project" value="TreeGrafter"/>
</dbReference>
<dbReference type="PRINTS" id="PR00399">
    <property type="entry name" value="SYNAPTOTAGMN"/>
</dbReference>
<dbReference type="GO" id="GO:0048791">
    <property type="term" value="P:calcium ion-regulated exocytosis of neurotransmitter"/>
    <property type="evidence" value="ECO:0007669"/>
    <property type="project" value="TreeGrafter"/>
</dbReference>
<name>A0A6L2PID3_COPFO</name>
<dbReference type="PROSITE" id="PS50004">
    <property type="entry name" value="C2"/>
    <property type="match status" value="2"/>
</dbReference>
<dbReference type="SMART" id="SM00239">
    <property type="entry name" value="C2"/>
    <property type="match status" value="2"/>
</dbReference>
<dbReference type="EMBL" id="BLKM01004375">
    <property type="protein sequence ID" value="GFG31190.1"/>
    <property type="molecule type" value="Genomic_DNA"/>
</dbReference>
<evidence type="ECO:0000313" key="4">
    <source>
        <dbReference type="EMBL" id="GFG31190.1"/>
    </source>
</evidence>
<dbReference type="PANTHER" id="PTHR10024">
    <property type="entry name" value="SYNAPTOTAGMIN"/>
    <property type="match status" value="1"/>
</dbReference>
<dbReference type="InterPro" id="IPR035892">
    <property type="entry name" value="C2_domain_sf"/>
</dbReference>
<dbReference type="PANTHER" id="PTHR10024:SF344">
    <property type="entry name" value="SYNAPTOTAGMIN-7"/>
    <property type="match status" value="1"/>
</dbReference>
<organism evidence="4 5">
    <name type="scientific">Coptotermes formosanus</name>
    <name type="common">Formosan subterranean termite</name>
    <dbReference type="NCBI Taxonomy" id="36987"/>
    <lineage>
        <taxon>Eukaryota</taxon>
        <taxon>Metazoa</taxon>
        <taxon>Ecdysozoa</taxon>
        <taxon>Arthropoda</taxon>
        <taxon>Hexapoda</taxon>
        <taxon>Insecta</taxon>
        <taxon>Pterygota</taxon>
        <taxon>Neoptera</taxon>
        <taxon>Polyneoptera</taxon>
        <taxon>Dictyoptera</taxon>
        <taxon>Blattodea</taxon>
        <taxon>Blattoidea</taxon>
        <taxon>Termitoidae</taxon>
        <taxon>Rhinotermitidae</taxon>
        <taxon>Coptotermes</taxon>
    </lineage>
</organism>
<feature type="domain" description="C2" evidence="3">
    <location>
        <begin position="86"/>
        <end position="207"/>
    </location>
</feature>
<dbReference type="PRINTS" id="PR00360">
    <property type="entry name" value="C2DOMAIN"/>
</dbReference>
<dbReference type="InterPro" id="IPR001565">
    <property type="entry name" value="Synaptotagmin"/>
</dbReference>
<proteinExistence type="predicted"/>
<dbReference type="AlphaFoldDB" id="A0A6L2PID3"/>